<evidence type="ECO:0000256" key="2">
    <source>
        <dbReference type="ARBA" id="ARBA00012695"/>
    </source>
</evidence>
<name>A0A2A9MAV4_BESBE</name>
<feature type="domain" description="Proline dehydrogenase" evidence="6">
    <location>
        <begin position="23"/>
        <end position="449"/>
    </location>
</feature>
<evidence type="ECO:0000256" key="3">
    <source>
        <dbReference type="ARBA" id="ARBA00023002"/>
    </source>
</evidence>
<dbReference type="InterPro" id="IPR015659">
    <property type="entry name" value="Proline_oxidase"/>
</dbReference>
<dbReference type="AlphaFoldDB" id="A0A2A9MAV4"/>
<keyword evidence="5" id="KW-0274">FAD</keyword>
<dbReference type="Pfam" id="PF01619">
    <property type="entry name" value="Pro_dh"/>
    <property type="match status" value="1"/>
</dbReference>
<keyword evidence="8" id="KW-1185">Reference proteome</keyword>
<evidence type="ECO:0000256" key="1">
    <source>
        <dbReference type="ARBA" id="ARBA00005869"/>
    </source>
</evidence>
<evidence type="ECO:0000259" key="6">
    <source>
        <dbReference type="Pfam" id="PF01619"/>
    </source>
</evidence>
<comment type="catalytic activity">
    <reaction evidence="5">
        <text>L-proline + a quinone = (S)-1-pyrroline-5-carboxylate + a quinol + H(+)</text>
        <dbReference type="Rhea" id="RHEA:23784"/>
        <dbReference type="ChEBI" id="CHEBI:15378"/>
        <dbReference type="ChEBI" id="CHEBI:17388"/>
        <dbReference type="ChEBI" id="CHEBI:24646"/>
        <dbReference type="ChEBI" id="CHEBI:60039"/>
        <dbReference type="ChEBI" id="CHEBI:132124"/>
        <dbReference type="EC" id="1.5.5.2"/>
    </reaction>
</comment>
<dbReference type="GO" id="GO:0071949">
    <property type="term" value="F:FAD binding"/>
    <property type="evidence" value="ECO:0007669"/>
    <property type="project" value="TreeGrafter"/>
</dbReference>
<dbReference type="GeneID" id="40306487"/>
<comment type="function">
    <text evidence="5">Converts proline to delta-1-pyrroline-5-carboxylate.</text>
</comment>
<gene>
    <name evidence="7" type="ORF">BESB_014260</name>
</gene>
<keyword evidence="5" id="KW-0285">Flavoprotein</keyword>
<dbReference type="InterPro" id="IPR002872">
    <property type="entry name" value="Proline_DH_dom"/>
</dbReference>
<dbReference type="SUPFAM" id="SSF51730">
    <property type="entry name" value="FAD-linked oxidoreductase"/>
    <property type="match status" value="1"/>
</dbReference>
<evidence type="ECO:0000256" key="4">
    <source>
        <dbReference type="ARBA" id="ARBA00023062"/>
    </source>
</evidence>
<dbReference type="KEGG" id="bbes:BESB_014260"/>
<dbReference type="VEuPathDB" id="ToxoDB:BESB_014260"/>
<evidence type="ECO:0000256" key="5">
    <source>
        <dbReference type="RuleBase" id="RU364054"/>
    </source>
</evidence>
<accession>A0A2A9MAV4</accession>
<dbReference type="STRING" id="94643.A0A2A9MAV4"/>
<organism evidence="7 8">
    <name type="scientific">Besnoitia besnoiti</name>
    <name type="common">Apicomplexan protozoan</name>
    <dbReference type="NCBI Taxonomy" id="94643"/>
    <lineage>
        <taxon>Eukaryota</taxon>
        <taxon>Sar</taxon>
        <taxon>Alveolata</taxon>
        <taxon>Apicomplexa</taxon>
        <taxon>Conoidasida</taxon>
        <taxon>Coccidia</taxon>
        <taxon>Eucoccidiorida</taxon>
        <taxon>Eimeriorina</taxon>
        <taxon>Sarcocystidae</taxon>
        <taxon>Besnoitia</taxon>
    </lineage>
</organism>
<proteinExistence type="inferred from homology"/>
<comment type="similarity">
    <text evidence="1 5">Belongs to the proline oxidase family.</text>
</comment>
<dbReference type="GO" id="GO:0005739">
    <property type="term" value="C:mitochondrion"/>
    <property type="evidence" value="ECO:0007669"/>
    <property type="project" value="TreeGrafter"/>
</dbReference>
<keyword evidence="3 5" id="KW-0560">Oxidoreductase</keyword>
<dbReference type="InterPro" id="IPR029041">
    <property type="entry name" value="FAD-linked_oxidoreductase-like"/>
</dbReference>
<evidence type="ECO:0000313" key="7">
    <source>
        <dbReference type="EMBL" id="PFH32813.1"/>
    </source>
</evidence>
<dbReference type="PANTHER" id="PTHR13914:SF0">
    <property type="entry name" value="PROLINE DEHYDROGENASE 1, MITOCHONDRIAL"/>
    <property type="match status" value="1"/>
</dbReference>
<evidence type="ECO:0000313" key="8">
    <source>
        <dbReference type="Proteomes" id="UP000224006"/>
    </source>
</evidence>
<dbReference type="Gene3D" id="3.20.20.220">
    <property type="match status" value="2"/>
</dbReference>
<dbReference type="GO" id="GO:0010133">
    <property type="term" value="P:L-proline catabolic process to L-glutamate"/>
    <property type="evidence" value="ECO:0007669"/>
    <property type="project" value="TreeGrafter"/>
</dbReference>
<sequence>MWLLKQSFYKVFCGGEDLNEVRGTMDKLRKRGVQSVLDYAVEASPDDVAAMSAETFEENLRLTWDAVKAVSDERDGLVAVKVTALGPTSTMERAGIVTAAVERLFAELCGVPVSAGHRRTLPDLLISKELTKETFVKGIQQLQTEKSMPVAPEGELNRIFNRLLEQPGGGDDKTKVSFYQWCHLLQPHMVGRADLSVFKELIPPLSDEDVKEVEATEERLFRLCEMTEKVETKPSLLVDAEHSPLQGFIRAVTINAQKKFNKNGKSLVYNTYQAYLKETKSQLTSDLEMARRFGVTFALKLVRGAYMSFERRTAEENGYPSPVHDCLEDTHNSYDACVRLLLSNIDRVALFMGSHNAESLQKATALLYEICEERNSGVGKDGKPGAGASTDLLTPASLPVSFGQLLGMGDHLTFTLSDSGFRVYKYVPYGPVDVTIPYLLRRAQENAGMMGGAGRELFFVAEEVKNRVKGWLGRKEQTSDSGQYATRR</sequence>
<keyword evidence="4 5" id="KW-0642">Proline metabolism</keyword>
<reference evidence="7 8" key="1">
    <citation type="submission" date="2017-09" db="EMBL/GenBank/DDBJ databases">
        <title>Genome sequencing of Besnoitia besnoiti strain Bb-Ger1.</title>
        <authorList>
            <person name="Schares G."/>
            <person name="Venepally P."/>
            <person name="Lorenzi H.A."/>
        </authorList>
    </citation>
    <scope>NUCLEOTIDE SEQUENCE [LARGE SCALE GENOMIC DNA]</scope>
    <source>
        <strain evidence="7 8">Bb-Ger1</strain>
    </source>
</reference>
<dbReference type="PANTHER" id="PTHR13914">
    <property type="entry name" value="PROLINE OXIDASE"/>
    <property type="match status" value="1"/>
</dbReference>
<comment type="cofactor">
    <cofactor evidence="5">
        <name>FAD</name>
        <dbReference type="ChEBI" id="CHEBI:57692"/>
    </cofactor>
</comment>
<dbReference type="GO" id="GO:0004657">
    <property type="term" value="F:proline dehydrogenase activity"/>
    <property type="evidence" value="ECO:0007669"/>
    <property type="project" value="UniProtKB-EC"/>
</dbReference>
<comment type="caution">
    <text evidence="7">The sequence shown here is derived from an EMBL/GenBank/DDBJ whole genome shotgun (WGS) entry which is preliminary data.</text>
</comment>
<dbReference type="EC" id="1.5.5.2" evidence="2 5"/>
<dbReference type="RefSeq" id="XP_029216822.1">
    <property type="nucleotide sequence ID" value="XM_029360155.1"/>
</dbReference>
<dbReference type="Proteomes" id="UP000224006">
    <property type="component" value="Chromosome IX"/>
</dbReference>
<dbReference type="EMBL" id="NWUJ01000010">
    <property type="protein sequence ID" value="PFH32813.1"/>
    <property type="molecule type" value="Genomic_DNA"/>
</dbReference>
<protein>
    <recommendedName>
        <fullName evidence="2 5">Proline dehydrogenase</fullName>
        <ecNumber evidence="2 5">1.5.5.2</ecNumber>
    </recommendedName>
</protein>
<dbReference type="OrthoDB" id="5464at2759"/>